<evidence type="ECO:0000259" key="2">
    <source>
        <dbReference type="Pfam" id="PF13320"/>
    </source>
</evidence>
<comment type="caution">
    <text evidence="4">The sequence shown here is derived from an EMBL/GenBank/DDBJ whole genome shotgun (WGS) entry which is preliminary data.</text>
</comment>
<proteinExistence type="predicted"/>
<feature type="signal peptide" evidence="1">
    <location>
        <begin position="1"/>
        <end position="25"/>
    </location>
</feature>
<dbReference type="InterPro" id="IPR025150">
    <property type="entry name" value="GH123_cat"/>
</dbReference>
<organism evidence="4 5">
    <name type="scientific">Candidatus Sphingobacterium stercoripullorum</name>
    <dbReference type="NCBI Taxonomy" id="2838759"/>
    <lineage>
        <taxon>Bacteria</taxon>
        <taxon>Pseudomonadati</taxon>
        <taxon>Bacteroidota</taxon>
        <taxon>Sphingobacteriia</taxon>
        <taxon>Sphingobacteriales</taxon>
        <taxon>Sphingobacteriaceae</taxon>
        <taxon>Sphingobacterium</taxon>
    </lineage>
</organism>
<dbReference type="Pfam" id="PF13320">
    <property type="entry name" value="GH123_cat"/>
    <property type="match status" value="1"/>
</dbReference>
<reference evidence="4" key="1">
    <citation type="journal article" date="2021" name="PeerJ">
        <title>Extensive microbial diversity within the chicken gut microbiome revealed by metagenomics and culture.</title>
        <authorList>
            <person name="Gilroy R."/>
            <person name="Ravi A."/>
            <person name="Getino M."/>
            <person name="Pursley I."/>
            <person name="Horton D.L."/>
            <person name="Alikhan N.F."/>
            <person name="Baker D."/>
            <person name="Gharbi K."/>
            <person name="Hall N."/>
            <person name="Watson M."/>
            <person name="Adriaenssens E.M."/>
            <person name="Foster-Nyarko E."/>
            <person name="Jarju S."/>
            <person name="Secka A."/>
            <person name="Antonio M."/>
            <person name="Oren A."/>
            <person name="Chaudhuri R.R."/>
            <person name="La Ragione R."/>
            <person name="Hildebrand F."/>
            <person name="Pallen M.J."/>
        </authorList>
    </citation>
    <scope>NUCLEOTIDE SEQUENCE</scope>
    <source>
        <strain evidence="4">1719</strain>
    </source>
</reference>
<protein>
    <submittedName>
        <fullName evidence="4">DUF4091 domain-containing protein</fullName>
    </submittedName>
</protein>
<name>A0A9D2AY15_9SPHI</name>
<feature type="chain" id="PRO_5039609289" evidence="1">
    <location>
        <begin position="26"/>
        <end position="590"/>
    </location>
</feature>
<gene>
    <name evidence="4" type="ORF">H9853_03665</name>
</gene>
<dbReference type="InterPro" id="IPR053850">
    <property type="entry name" value="Glyco_hydro_123_N_2"/>
</dbReference>
<dbReference type="PROSITE" id="PS51257">
    <property type="entry name" value="PROKAR_LIPOPROTEIN"/>
    <property type="match status" value="1"/>
</dbReference>
<evidence type="ECO:0000313" key="4">
    <source>
        <dbReference type="EMBL" id="HIX54098.1"/>
    </source>
</evidence>
<dbReference type="EMBL" id="DXEZ01000104">
    <property type="protein sequence ID" value="HIX54098.1"/>
    <property type="molecule type" value="Genomic_DNA"/>
</dbReference>
<dbReference type="Proteomes" id="UP000824156">
    <property type="component" value="Unassembled WGS sequence"/>
</dbReference>
<keyword evidence="1" id="KW-0732">Signal</keyword>
<evidence type="ECO:0000256" key="1">
    <source>
        <dbReference type="SAM" id="SignalP"/>
    </source>
</evidence>
<sequence length="590" mass="66907">MKSLKSKLLLSAAAGLMLFWGSSCQNQTTSQSCDTFSELPDPTVDTLSDWSGVNEGLNVSFVSIDKRFPKSVNPELTAQEQESLIGWKGETVSAQVLLWTTEPVESVAVTLGEFKGDEGIFDAGQARFVRYVMTDEFAEGCGYRKPEDFKASLSPDMLDDLACMDLEANKVRPVWVTVDIPRDIKAGSYSSVLKINGNGLKEQELRLQLEVLNQELPKPSEWGFHLDQWQHPSAVARVDSLDVWSDAHFDALKPVMQLLADAGQKVITATLNKDPWNVQTFDPYEDMIIWYKNEDGSWEYDYTVFDRWVSFMMDLGVKKMINAYSIVPWNNELHYVDRSTNETVTVEADPGTPIFEEMWSPFLTDFSKHLDEKGWLSITNIAMDERDKASMDAAFELINRVAPELGVAFADNQKTYQRYPQSRDVSVSANDPFAPEDLADRRARGVNSTFYIYCGNGFPNQFTFSDPAESTYLGWYALAANFDGFLRWSFNSWVENPMLDSRFRTWPAGDTYTVYPGGRSSIRHERTREGIQDYEKAQIVLAKLKEKGDDARIDQFNQAIEKLSTPKRVDGWNAHLNAAKKMLNDLSRNL</sequence>
<feature type="domain" description="Glycoside hydrolase 123 catalytic" evidence="2">
    <location>
        <begin position="229"/>
        <end position="539"/>
    </location>
</feature>
<evidence type="ECO:0000259" key="3">
    <source>
        <dbReference type="Pfam" id="PF22680"/>
    </source>
</evidence>
<feature type="domain" description="Glycoside hydrolase 123 N-terminal" evidence="3">
    <location>
        <begin position="61"/>
        <end position="196"/>
    </location>
</feature>
<dbReference type="AlphaFoldDB" id="A0A9D2AY15"/>
<reference evidence="4" key="2">
    <citation type="submission" date="2021-04" db="EMBL/GenBank/DDBJ databases">
        <authorList>
            <person name="Gilroy R."/>
        </authorList>
    </citation>
    <scope>NUCLEOTIDE SEQUENCE</scope>
    <source>
        <strain evidence="4">1719</strain>
    </source>
</reference>
<accession>A0A9D2AY15</accession>
<dbReference type="Pfam" id="PF22680">
    <property type="entry name" value="Glyco_hydro_123_N_2"/>
    <property type="match status" value="1"/>
</dbReference>
<evidence type="ECO:0000313" key="5">
    <source>
        <dbReference type="Proteomes" id="UP000824156"/>
    </source>
</evidence>